<dbReference type="PRINTS" id="PR00081">
    <property type="entry name" value="GDHRDH"/>
</dbReference>
<feature type="domain" description="Ketoreductase" evidence="4">
    <location>
        <begin position="7"/>
        <end position="193"/>
    </location>
</feature>
<dbReference type="SUPFAM" id="SSF51735">
    <property type="entry name" value="NAD(P)-binding Rossmann-fold domains"/>
    <property type="match status" value="1"/>
</dbReference>
<keyword evidence="6" id="KW-1185">Reference proteome</keyword>
<gene>
    <name evidence="5" type="ORF">VM1G_07511</name>
</gene>
<reference evidence="5" key="1">
    <citation type="submission" date="2014-12" db="EMBL/GenBank/DDBJ databases">
        <title>Genome Sequence of Valsa Canker Pathogens Uncovers a Specific Adaption of Colonization on Woody Bark.</title>
        <authorList>
            <person name="Yin Z."/>
            <person name="Liu H."/>
            <person name="Gao X."/>
            <person name="Li Z."/>
            <person name="Song N."/>
            <person name="Ke X."/>
            <person name="Dai Q."/>
            <person name="Wu Y."/>
            <person name="Sun Y."/>
            <person name="Xu J.-R."/>
            <person name="Kang Z.K."/>
            <person name="Wang L."/>
            <person name="Huang L."/>
        </authorList>
    </citation>
    <scope>NUCLEOTIDE SEQUENCE [LARGE SCALE GENOMIC DNA]</scope>
    <source>
        <strain evidence="5">03-8</strain>
    </source>
</reference>
<sequence>MSSQPRKVYLITGCSSGLGNALARTALAAGHTVIATSRRPPNNLVEIQSLGDIKWATLDVSSPHLEIQFTETILPLAGGKIDVLINNAGIANAAVIEDADLDSARDVFETNFWGVMRLTKLAVGLMRKQDQGQGSGGTIVNISSSSSLAPMPLISVYSASKAAVDGFTTALAAELAPFNIRVLLVTPGGIRTSFIENNAAASGGAVASLKAEYEGTPAEFVLRHLQEPENFKVDPERAAGMIVQAVDGTGPFEGNGKEFLRLPLGGETMGVLEGKIAEFRGAMEGFSDIARSVDLIE</sequence>
<accession>A0A194W747</accession>
<dbReference type="PANTHER" id="PTHR43976">
    <property type="entry name" value="SHORT CHAIN DEHYDROGENASE"/>
    <property type="match status" value="1"/>
</dbReference>
<proteinExistence type="inferred from homology"/>
<evidence type="ECO:0000259" key="4">
    <source>
        <dbReference type="SMART" id="SM00822"/>
    </source>
</evidence>
<dbReference type="PRINTS" id="PR00080">
    <property type="entry name" value="SDRFAMILY"/>
</dbReference>
<evidence type="ECO:0000313" key="5">
    <source>
        <dbReference type="EMBL" id="KUI71903.1"/>
    </source>
</evidence>
<evidence type="ECO:0000256" key="3">
    <source>
        <dbReference type="RuleBase" id="RU000363"/>
    </source>
</evidence>
<name>A0A194W747_CYTMA</name>
<dbReference type="OrthoDB" id="1274115at2759"/>
<comment type="similarity">
    <text evidence="3">Belongs to the short-chain dehydrogenases/reductases (SDR) family.</text>
</comment>
<organism evidence="5 6">
    <name type="scientific">Cytospora mali</name>
    <name type="common">Apple Valsa canker fungus</name>
    <name type="synonym">Valsa mali</name>
    <dbReference type="NCBI Taxonomy" id="578113"/>
    <lineage>
        <taxon>Eukaryota</taxon>
        <taxon>Fungi</taxon>
        <taxon>Dikarya</taxon>
        <taxon>Ascomycota</taxon>
        <taxon>Pezizomycotina</taxon>
        <taxon>Sordariomycetes</taxon>
        <taxon>Sordariomycetidae</taxon>
        <taxon>Diaporthales</taxon>
        <taxon>Cytosporaceae</taxon>
        <taxon>Cytospora</taxon>
    </lineage>
</organism>
<dbReference type="GO" id="GO:0016491">
    <property type="term" value="F:oxidoreductase activity"/>
    <property type="evidence" value="ECO:0007669"/>
    <property type="project" value="UniProtKB-KW"/>
</dbReference>
<evidence type="ECO:0000256" key="2">
    <source>
        <dbReference type="ARBA" id="ARBA00023002"/>
    </source>
</evidence>
<dbReference type="AlphaFoldDB" id="A0A194W747"/>
<dbReference type="CDD" id="cd05374">
    <property type="entry name" value="17beta-HSD-like_SDR_c"/>
    <property type="match status" value="1"/>
</dbReference>
<dbReference type="SMART" id="SM00822">
    <property type="entry name" value="PKS_KR"/>
    <property type="match status" value="1"/>
</dbReference>
<evidence type="ECO:0000256" key="1">
    <source>
        <dbReference type="ARBA" id="ARBA00022857"/>
    </source>
</evidence>
<dbReference type="Gene3D" id="3.40.50.720">
    <property type="entry name" value="NAD(P)-binding Rossmann-like Domain"/>
    <property type="match status" value="1"/>
</dbReference>
<keyword evidence="2" id="KW-0560">Oxidoreductase</keyword>
<dbReference type="InterPro" id="IPR002347">
    <property type="entry name" value="SDR_fam"/>
</dbReference>
<dbReference type="InterPro" id="IPR057326">
    <property type="entry name" value="KR_dom"/>
</dbReference>
<protein>
    <recommendedName>
        <fullName evidence="4">Ketoreductase domain-containing protein</fullName>
    </recommendedName>
</protein>
<dbReference type="InterPro" id="IPR036291">
    <property type="entry name" value="NAD(P)-bd_dom_sf"/>
</dbReference>
<keyword evidence="1" id="KW-0521">NADP</keyword>
<dbReference type="SMR" id="A0A194W747"/>
<evidence type="ECO:0000313" key="6">
    <source>
        <dbReference type="Proteomes" id="UP000078559"/>
    </source>
</evidence>
<dbReference type="PROSITE" id="PS00061">
    <property type="entry name" value="ADH_SHORT"/>
    <property type="match status" value="1"/>
</dbReference>
<dbReference type="InterPro" id="IPR051911">
    <property type="entry name" value="SDR_oxidoreductase"/>
</dbReference>
<dbReference type="InterPro" id="IPR020904">
    <property type="entry name" value="Sc_DH/Rdtase_CS"/>
</dbReference>
<dbReference type="EMBL" id="CM003105">
    <property type="protein sequence ID" value="KUI71903.1"/>
    <property type="molecule type" value="Genomic_DNA"/>
</dbReference>
<dbReference type="PANTHER" id="PTHR43976:SF6">
    <property type="entry name" value="OXIDOREDUCTASE, PUTATIVE (AFU_ORTHOLOGUE AFUA_1G13950)-RELATED"/>
    <property type="match status" value="1"/>
</dbReference>
<dbReference type="Proteomes" id="UP000078559">
    <property type="component" value="Chromosome 8"/>
</dbReference>
<dbReference type="Pfam" id="PF00106">
    <property type="entry name" value="adh_short"/>
    <property type="match status" value="1"/>
</dbReference>